<comment type="catalytic activity">
    <reaction evidence="9">
        <text>malonyl-[ACP] + acetyl-CoA + H(+) = 3-oxobutanoyl-[ACP] + CO2 + CoA</text>
        <dbReference type="Rhea" id="RHEA:12080"/>
        <dbReference type="Rhea" id="RHEA-COMP:9623"/>
        <dbReference type="Rhea" id="RHEA-COMP:9625"/>
        <dbReference type="ChEBI" id="CHEBI:15378"/>
        <dbReference type="ChEBI" id="CHEBI:16526"/>
        <dbReference type="ChEBI" id="CHEBI:57287"/>
        <dbReference type="ChEBI" id="CHEBI:57288"/>
        <dbReference type="ChEBI" id="CHEBI:78449"/>
        <dbReference type="ChEBI" id="CHEBI:78450"/>
        <dbReference type="EC" id="2.3.1.180"/>
    </reaction>
</comment>
<evidence type="ECO:0000313" key="12">
    <source>
        <dbReference type="EMBL" id="HJG30795.1"/>
    </source>
</evidence>
<keyword evidence="2 9" id="KW-0444">Lipid biosynthesis</keyword>
<dbReference type="PANTHER" id="PTHR43091">
    <property type="entry name" value="3-OXOACYL-[ACYL-CARRIER-PROTEIN] SYNTHASE"/>
    <property type="match status" value="1"/>
</dbReference>
<dbReference type="Proteomes" id="UP001168505">
    <property type="component" value="Unassembled WGS sequence"/>
</dbReference>
<comment type="domain">
    <text evidence="9">The last Arg residue of the ACP-binding site is essential for the weak association between ACP/AcpP and FabH.</text>
</comment>
<dbReference type="RefSeq" id="WP_204538273.1">
    <property type="nucleotide sequence ID" value="NZ_JAUEIQ010000005.1"/>
</dbReference>
<dbReference type="Pfam" id="PF08541">
    <property type="entry name" value="ACP_syn_III_C"/>
    <property type="match status" value="1"/>
</dbReference>
<evidence type="ECO:0000313" key="16">
    <source>
        <dbReference type="Proteomes" id="UP001168435"/>
    </source>
</evidence>
<dbReference type="CDD" id="cd00830">
    <property type="entry name" value="KAS_III"/>
    <property type="match status" value="1"/>
</dbReference>
<evidence type="ECO:0000256" key="3">
    <source>
        <dbReference type="ARBA" id="ARBA00022679"/>
    </source>
</evidence>
<dbReference type="EMBL" id="DYVF01000037">
    <property type="protein sequence ID" value="HJG30795.1"/>
    <property type="molecule type" value="Genomic_DNA"/>
</dbReference>
<reference evidence="13" key="4">
    <citation type="submission" date="2024-05" db="EMBL/GenBank/DDBJ databases">
        <title>Identification and characterization of horizontal gene transfer across gut microbiota members of farm animals based on homology search.</title>
        <authorList>
            <person name="Schwarzerova J."/>
            <person name="Nykrynova M."/>
            <person name="Jureckova K."/>
            <person name="Cejkova D."/>
            <person name="Rychlik I."/>
        </authorList>
    </citation>
    <scope>NUCLEOTIDE SEQUENCE</scope>
    <source>
        <strain evidence="14">15_COKtk</strain>
        <strain evidence="13">176_SSukc20</strain>
    </source>
</reference>
<dbReference type="GO" id="GO:0006633">
    <property type="term" value="P:fatty acid biosynthetic process"/>
    <property type="evidence" value="ECO:0007669"/>
    <property type="project" value="UniProtKB-UniRule"/>
</dbReference>
<dbReference type="HAMAP" id="MF_01815">
    <property type="entry name" value="FabH"/>
    <property type="match status" value="1"/>
</dbReference>
<keyword evidence="5 9" id="KW-0443">Lipid metabolism</keyword>
<evidence type="ECO:0000256" key="7">
    <source>
        <dbReference type="ARBA" id="ARBA00023268"/>
    </source>
</evidence>
<organism evidence="12 15">
    <name type="scientific">Collinsella ihumii</name>
    <dbReference type="NCBI Taxonomy" id="1720204"/>
    <lineage>
        <taxon>Bacteria</taxon>
        <taxon>Bacillati</taxon>
        <taxon>Actinomycetota</taxon>
        <taxon>Coriobacteriia</taxon>
        <taxon>Coriobacteriales</taxon>
        <taxon>Coriobacteriaceae</taxon>
        <taxon>Collinsella</taxon>
    </lineage>
</organism>
<dbReference type="AlphaFoldDB" id="A0A921IS12"/>
<dbReference type="InterPro" id="IPR004655">
    <property type="entry name" value="FabH"/>
</dbReference>
<evidence type="ECO:0000256" key="8">
    <source>
        <dbReference type="ARBA" id="ARBA00023315"/>
    </source>
</evidence>
<keyword evidence="9" id="KW-0963">Cytoplasm</keyword>
<gene>
    <name evidence="9" type="primary">fabH</name>
    <name evidence="12" type="ORF">K8U80_05300</name>
    <name evidence="13" type="ORF">QVN30_06120</name>
    <name evidence="14" type="ORF">QVN40_04335</name>
</gene>
<dbReference type="Gene3D" id="3.40.47.10">
    <property type="match status" value="1"/>
</dbReference>
<accession>A0A921IS12</accession>
<dbReference type="EMBL" id="JAUEIQ010000005">
    <property type="protein sequence ID" value="MDN0063883.1"/>
    <property type="molecule type" value="Genomic_DNA"/>
</dbReference>
<evidence type="ECO:0000256" key="5">
    <source>
        <dbReference type="ARBA" id="ARBA00023098"/>
    </source>
</evidence>
<keyword evidence="7 9" id="KW-0511">Multifunctional enzyme</keyword>
<comment type="pathway">
    <text evidence="9">Lipid metabolism; fatty acid biosynthesis.</text>
</comment>
<evidence type="ECO:0000313" key="14">
    <source>
        <dbReference type="EMBL" id="MDN0068929.1"/>
    </source>
</evidence>
<dbReference type="GO" id="GO:0005737">
    <property type="term" value="C:cytoplasm"/>
    <property type="evidence" value="ECO:0007669"/>
    <property type="project" value="UniProtKB-SubCell"/>
</dbReference>
<comment type="function">
    <text evidence="9">Catalyzes the condensation reaction of fatty acid synthesis by the addition to an acyl acceptor of two carbons from malonyl-ACP. Catalyzes the first condensation reaction which initiates fatty acid synthesis and may therefore play a role in governing the total rate of fatty acid production. Possesses both acetoacetyl-ACP synthase and acetyl transacylase activities. Its substrate specificity determines the biosynthesis of branched-chain and/or straight-chain of fatty acids.</text>
</comment>
<dbReference type="InterPro" id="IPR013747">
    <property type="entry name" value="ACP_syn_III_C"/>
</dbReference>
<evidence type="ECO:0000256" key="6">
    <source>
        <dbReference type="ARBA" id="ARBA00023160"/>
    </source>
</evidence>
<evidence type="ECO:0000259" key="11">
    <source>
        <dbReference type="Pfam" id="PF08545"/>
    </source>
</evidence>
<dbReference type="SUPFAM" id="SSF53901">
    <property type="entry name" value="Thiolase-like"/>
    <property type="match status" value="1"/>
</dbReference>
<sequence length="318" mass="33637">MSGVKIVGTGSAVPSRVMTNDDMAKIVDTSDEWISSRTGIRSRHYCDAEAGETHRSLVRDAASRALEAAGLTADQVGVCLVATFTADTCTPSAACVLQADLGMPEDTLCFDLNAACAGFVYGLHVAECLLPGAKRPYALVVGIDTLSRVMDFTDRTTCVLFGDGAGAAVLECREDYPQLYAVWGSRGDDASLYAPGVGCDEPSYLHMDGRAVFRFATEVMPRATKEVLDAAGITADEVDRFVYHQANKRIVDYSVKKLGLDPAKCEGNIDHMGNTSAGSVPILLDELVRAGKIVPGNRVLMAGFGAGLTWAGALAELA</sequence>
<dbReference type="Proteomes" id="UP000746751">
    <property type="component" value="Unassembled WGS sequence"/>
</dbReference>
<evidence type="ECO:0000313" key="15">
    <source>
        <dbReference type="Proteomes" id="UP000746751"/>
    </source>
</evidence>
<dbReference type="InterPro" id="IPR016039">
    <property type="entry name" value="Thiolase-like"/>
</dbReference>
<evidence type="ECO:0000256" key="2">
    <source>
        <dbReference type="ARBA" id="ARBA00022516"/>
    </source>
</evidence>
<reference evidence="13" key="3">
    <citation type="submission" date="2023-06" db="EMBL/GenBank/DDBJ databases">
        <authorList>
            <person name="Zeman M."/>
            <person name="Kubasova T."/>
            <person name="Jahodarova E."/>
            <person name="Nykrynova M."/>
            <person name="Rychlik I."/>
        </authorList>
    </citation>
    <scope>NUCLEOTIDE SEQUENCE</scope>
    <source>
        <strain evidence="14">15_COKtk</strain>
        <strain evidence="13">176_SSukc20</strain>
    </source>
</reference>
<comment type="similarity">
    <text evidence="1 9">Belongs to the thiolase-like superfamily. FabH family.</text>
</comment>
<evidence type="ECO:0000256" key="9">
    <source>
        <dbReference type="HAMAP-Rule" id="MF_01815"/>
    </source>
</evidence>
<evidence type="ECO:0000313" key="13">
    <source>
        <dbReference type="EMBL" id="MDN0063883.1"/>
    </source>
</evidence>
<evidence type="ECO:0000256" key="1">
    <source>
        <dbReference type="ARBA" id="ARBA00008642"/>
    </source>
</evidence>
<dbReference type="EC" id="2.3.1.180" evidence="9"/>
<feature type="region of interest" description="ACP-binding" evidence="9">
    <location>
        <begin position="245"/>
        <end position="249"/>
    </location>
</feature>
<dbReference type="PANTHER" id="PTHR43091:SF1">
    <property type="entry name" value="BETA-KETOACYL-[ACYL-CARRIER-PROTEIN] SYNTHASE III, CHLOROPLASTIC"/>
    <property type="match status" value="1"/>
</dbReference>
<keyword evidence="6 9" id="KW-0275">Fatty acid biosynthesis</keyword>
<reference evidence="12" key="2">
    <citation type="submission" date="2021-09" db="EMBL/GenBank/DDBJ databases">
        <authorList>
            <person name="Gilroy R."/>
        </authorList>
    </citation>
    <scope>NUCLEOTIDE SEQUENCE</scope>
    <source>
        <strain evidence="12">ChiGjej2B2-7701</strain>
    </source>
</reference>
<comment type="subcellular location">
    <subcellularLocation>
        <location evidence="9">Cytoplasm</location>
    </subcellularLocation>
</comment>
<feature type="domain" description="Beta-ketoacyl-[acyl-carrier-protein] synthase III C-terminal" evidence="10">
    <location>
        <begin position="228"/>
        <end position="316"/>
    </location>
</feature>
<dbReference type="Proteomes" id="UP001168435">
    <property type="component" value="Unassembled WGS sequence"/>
</dbReference>
<feature type="active site" evidence="9">
    <location>
        <position position="274"/>
    </location>
</feature>
<feature type="active site" evidence="9">
    <location>
        <position position="116"/>
    </location>
</feature>
<reference evidence="12" key="1">
    <citation type="journal article" date="2021" name="PeerJ">
        <title>Extensive microbial diversity within the chicken gut microbiome revealed by metagenomics and culture.</title>
        <authorList>
            <person name="Gilroy R."/>
            <person name="Ravi A."/>
            <person name="Getino M."/>
            <person name="Pursley I."/>
            <person name="Horton D.L."/>
            <person name="Alikhan N.F."/>
            <person name="Baker D."/>
            <person name="Gharbi K."/>
            <person name="Hall N."/>
            <person name="Watson M."/>
            <person name="Adriaenssens E.M."/>
            <person name="Foster-Nyarko E."/>
            <person name="Jarju S."/>
            <person name="Secka A."/>
            <person name="Antonio M."/>
            <person name="Oren A."/>
            <person name="Chaudhuri R.R."/>
            <person name="La Ragione R."/>
            <person name="Hildebrand F."/>
            <person name="Pallen M.J."/>
        </authorList>
    </citation>
    <scope>NUCLEOTIDE SEQUENCE</scope>
    <source>
        <strain evidence="12">ChiGjej2B2-7701</strain>
    </source>
</reference>
<feature type="active site" evidence="9">
    <location>
        <position position="244"/>
    </location>
</feature>
<protein>
    <recommendedName>
        <fullName evidence="9">Beta-ketoacyl-[acyl-carrier-protein] synthase III</fullName>
        <shortName evidence="9">Beta-ketoacyl-ACP synthase III</shortName>
        <shortName evidence="9">KAS III</shortName>
        <ecNumber evidence="9">2.3.1.180</ecNumber>
    </recommendedName>
    <alternativeName>
        <fullName evidence="9">3-oxoacyl-[acyl-carrier-protein] synthase 3</fullName>
    </alternativeName>
    <alternativeName>
        <fullName evidence="9">3-oxoacyl-[acyl-carrier-protein] synthase III</fullName>
    </alternativeName>
</protein>
<name>A0A921IS12_9ACTN</name>
<keyword evidence="3 9" id="KW-0808">Transferase</keyword>
<dbReference type="GO" id="GO:0004315">
    <property type="term" value="F:3-oxoacyl-[acyl-carrier-protein] synthase activity"/>
    <property type="evidence" value="ECO:0007669"/>
    <property type="project" value="InterPro"/>
</dbReference>
<keyword evidence="4 9" id="KW-0276">Fatty acid metabolism</keyword>
<dbReference type="InterPro" id="IPR013751">
    <property type="entry name" value="ACP_syn_III_N"/>
</dbReference>
<dbReference type="EMBL" id="JAUEIR010000003">
    <property type="protein sequence ID" value="MDN0068929.1"/>
    <property type="molecule type" value="Genomic_DNA"/>
</dbReference>
<keyword evidence="8 9" id="KW-0012">Acyltransferase</keyword>
<comment type="caution">
    <text evidence="12">The sequence shown here is derived from an EMBL/GenBank/DDBJ whole genome shotgun (WGS) entry which is preliminary data.</text>
</comment>
<comment type="subunit">
    <text evidence="9">Homodimer.</text>
</comment>
<feature type="domain" description="Beta-ketoacyl-[acyl-carrier-protein] synthase III N-terminal" evidence="11">
    <location>
        <begin position="110"/>
        <end position="183"/>
    </location>
</feature>
<dbReference type="GO" id="GO:0033818">
    <property type="term" value="F:beta-ketoacyl-acyl-carrier-protein synthase III activity"/>
    <property type="evidence" value="ECO:0007669"/>
    <property type="project" value="UniProtKB-UniRule"/>
</dbReference>
<dbReference type="NCBIfam" id="NF006829">
    <property type="entry name" value="PRK09352.1"/>
    <property type="match status" value="1"/>
</dbReference>
<dbReference type="NCBIfam" id="TIGR00747">
    <property type="entry name" value="fabH"/>
    <property type="match status" value="1"/>
</dbReference>
<keyword evidence="16" id="KW-1185">Reference proteome</keyword>
<proteinExistence type="inferred from homology"/>
<evidence type="ECO:0000259" key="10">
    <source>
        <dbReference type="Pfam" id="PF08541"/>
    </source>
</evidence>
<evidence type="ECO:0000256" key="4">
    <source>
        <dbReference type="ARBA" id="ARBA00022832"/>
    </source>
</evidence>
<dbReference type="Pfam" id="PF08545">
    <property type="entry name" value="ACP_syn_III"/>
    <property type="match status" value="1"/>
</dbReference>